<evidence type="ECO:0000313" key="2">
    <source>
        <dbReference type="Proteomes" id="UP000480222"/>
    </source>
</evidence>
<organism evidence="1 2">
    <name type="scientific">Corynebacterium diphtheriae</name>
    <dbReference type="NCBI Taxonomy" id="1717"/>
    <lineage>
        <taxon>Bacteria</taxon>
        <taxon>Bacillati</taxon>
        <taxon>Actinomycetota</taxon>
        <taxon>Actinomycetes</taxon>
        <taxon>Mycobacteriales</taxon>
        <taxon>Corynebacteriaceae</taxon>
        <taxon>Corynebacterium</taxon>
    </lineage>
</organism>
<protein>
    <submittedName>
        <fullName evidence="1">Uncharacterized protein</fullName>
    </submittedName>
</protein>
<proteinExistence type="predicted"/>
<dbReference type="EMBL" id="CADDAV010000026">
    <property type="protein sequence ID" value="CAB0619637.1"/>
    <property type="molecule type" value="Genomic_DNA"/>
</dbReference>
<evidence type="ECO:0000313" key="1">
    <source>
        <dbReference type="EMBL" id="CAB0619637.1"/>
    </source>
</evidence>
<name>A0A811G5E5_CORDP</name>
<dbReference type="Proteomes" id="UP000480222">
    <property type="component" value="Unassembled WGS sequence"/>
</dbReference>
<sequence length="36" mass="4147">MIATICYPLVTALIEQFFYVSPDLWMRLVHTGNCIS</sequence>
<reference evidence="1 2" key="1">
    <citation type="submission" date="2020-02" db="EMBL/GenBank/DDBJ databases">
        <authorList>
            <person name="Brisse S."/>
        </authorList>
    </citation>
    <scope>NUCLEOTIDE SEQUENCE [LARGE SCALE GENOMIC DNA]</scope>
    <source>
        <strain evidence="1">CIP107547</strain>
    </source>
</reference>
<gene>
    <name evidence="1" type="ORF">CIP107547_02205</name>
</gene>
<dbReference type="AlphaFoldDB" id="A0A811G5E5"/>
<accession>A0A811G5E5</accession>
<comment type="caution">
    <text evidence="1">The sequence shown here is derived from an EMBL/GenBank/DDBJ whole genome shotgun (WGS) entry which is preliminary data.</text>
</comment>